<dbReference type="Pfam" id="PF00149">
    <property type="entry name" value="Metallophos"/>
    <property type="match status" value="1"/>
</dbReference>
<dbReference type="STRING" id="357804.Ping_2319"/>
<dbReference type="RefSeq" id="WP_011770620.1">
    <property type="nucleotide sequence ID" value="NC_008709.1"/>
</dbReference>
<dbReference type="HOGENOM" id="CLU_643704_0_0_6"/>
<protein>
    <recommendedName>
        <fullName evidence="1">Calcineurin-like phosphoesterase domain-containing protein</fullName>
    </recommendedName>
</protein>
<dbReference type="SUPFAM" id="SSF56300">
    <property type="entry name" value="Metallo-dependent phosphatases"/>
    <property type="match status" value="1"/>
</dbReference>
<dbReference type="EMBL" id="CP000510">
    <property type="protein sequence ID" value="ABM04060.1"/>
    <property type="molecule type" value="Genomic_DNA"/>
</dbReference>
<dbReference type="Proteomes" id="UP000000639">
    <property type="component" value="Chromosome"/>
</dbReference>
<dbReference type="OrthoDB" id="7330247at2"/>
<evidence type="ECO:0000313" key="3">
    <source>
        <dbReference type="Proteomes" id="UP000000639"/>
    </source>
</evidence>
<dbReference type="AlphaFoldDB" id="A1SX45"/>
<gene>
    <name evidence="2" type="ordered locus">Ping_2319</name>
</gene>
<dbReference type="KEGG" id="pin:Ping_2319"/>
<evidence type="ECO:0000313" key="2">
    <source>
        <dbReference type="EMBL" id="ABM04060.1"/>
    </source>
</evidence>
<accession>A1SX45</accession>
<dbReference type="PANTHER" id="PTHR46546">
    <property type="entry name" value="SHEWANELLA-LIKE PROTEIN PHOSPHATASE 1"/>
    <property type="match status" value="1"/>
</dbReference>
<dbReference type="Gene3D" id="3.60.21.10">
    <property type="match status" value="1"/>
</dbReference>
<dbReference type="InterPro" id="IPR029052">
    <property type="entry name" value="Metallo-depent_PP-like"/>
</dbReference>
<proteinExistence type="predicted"/>
<reference evidence="2 3" key="1">
    <citation type="submission" date="2007-01" db="EMBL/GenBank/DDBJ databases">
        <title>Complete sequence of Psychromonas ingrahamii 37.</title>
        <authorList>
            <consortium name="US DOE Joint Genome Institute"/>
            <person name="Copeland A."/>
            <person name="Lucas S."/>
            <person name="Lapidus A."/>
            <person name="Barry K."/>
            <person name="Detter J.C."/>
            <person name="Glavina del Rio T."/>
            <person name="Hammon N."/>
            <person name="Israni S."/>
            <person name="Dalin E."/>
            <person name="Tice H."/>
            <person name="Pitluck S."/>
            <person name="Thompson L.S."/>
            <person name="Brettin T."/>
            <person name="Bruce D."/>
            <person name="Han C."/>
            <person name="Tapia R."/>
            <person name="Schmutz J."/>
            <person name="Larimer F."/>
            <person name="Land M."/>
            <person name="Hauser L."/>
            <person name="Kyrpides N."/>
            <person name="Ivanova N."/>
            <person name="Staley J."/>
            <person name="Richardson P."/>
        </authorList>
    </citation>
    <scope>NUCLEOTIDE SEQUENCE [LARGE SCALE GENOMIC DNA]</scope>
    <source>
        <strain evidence="2 3">37</strain>
    </source>
</reference>
<keyword evidence="3" id="KW-1185">Reference proteome</keyword>
<dbReference type="InterPro" id="IPR004843">
    <property type="entry name" value="Calcineurin-like_PHP"/>
</dbReference>
<organism evidence="2 3">
    <name type="scientific">Psychromonas ingrahamii (strain DSM 17664 / CCUG 51855 / 37)</name>
    <dbReference type="NCBI Taxonomy" id="357804"/>
    <lineage>
        <taxon>Bacteria</taxon>
        <taxon>Pseudomonadati</taxon>
        <taxon>Pseudomonadota</taxon>
        <taxon>Gammaproteobacteria</taxon>
        <taxon>Alteromonadales</taxon>
        <taxon>Psychromonadaceae</taxon>
        <taxon>Psychromonas</taxon>
    </lineage>
</organism>
<dbReference type="GO" id="GO:0016787">
    <property type="term" value="F:hydrolase activity"/>
    <property type="evidence" value="ECO:0007669"/>
    <property type="project" value="InterPro"/>
</dbReference>
<dbReference type="eggNOG" id="COG0639">
    <property type="taxonomic scope" value="Bacteria"/>
</dbReference>
<evidence type="ECO:0000259" key="1">
    <source>
        <dbReference type="Pfam" id="PF00149"/>
    </source>
</evidence>
<name>A1SX45_PSYIN</name>
<feature type="domain" description="Calcineurin-like phosphoesterase" evidence="1">
    <location>
        <begin position="63"/>
        <end position="183"/>
    </location>
</feature>
<dbReference type="PANTHER" id="PTHR46546:SF4">
    <property type="entry name" value="SHEWANELLA-LIKE PROTEIN PHOSPHATASE 1"/>
    <property type="match status" value="1"/>
</dbReference>
<sequence length="447" mass="49886">MLTTTSISTFVPTTTPLPGFPRFCLKWPLSEDSVHESVQNEKVLAKAVDTKAFNKGWVFPKRPILFIADAHADADAFYASLLATGGIEITGKKRKPLRLTHFGRSAVFVIGGDCLDKGPSNLQLLRAVKQLIDTGARVKILAGNHDLRLLMGILVIGEKRETGSEHMFVRMGRKVIPLLAEVFDEYLRASKWEKGIPDEKECRRRLFPADDWFEAFPSVAISSITPEGIARELKKMRSKVQKFEEYCEESGLTMRQVYAVALKCKSLFLSEKGEFGWFFHSMQLAYKKGSFLFVHAGLDDQTCQDIAENGIAQMNKRFHQQLSQNLFGFYYSSLANTFRTKYRLADKPLTSAGVNSVKAAGIYALVRGHVSHLQGQKLSIREGLLHIEGDVTLDRNSRHKGGAVGIGYGVTVIEPAGFVVAISADYPYAKVFNPKHYSLKNHASTHH</sequence>